<reference evidence="3 4" key="1">
    <citation type="journal article" date="2014" name="Nat. Commun.">
        <title>Klebsormidium flaccidum genome reveals primary factors for plant terrestrial adaptation.</title>
        <authorList>
            <person name="Hori K."/>
            <person name="Maruyama F."/>
            <person name="Fujisawa T."/>
            <person name="Togashi T."/>
            <person name="Yamamoto N."/>
            <person name="Seo M."/>
            <person name="Sato S."/>
            <person name="Yamada T."/>
            <person name="Mori H."/>
            <person name="Tajima N."/>
            <person name="Moriyama T."/>
            <person name="Ikeuchi M."/>
            <person name="Watanabe M."/>
            <person name="Wada H."/>
            <person name="Kobayashi K."/>
            <person name="Saito M."/>
            <person name="Masuda T."/>
            <person name="Sasaki-Sekimoto Y."/>
            <person name="Mashiguchi K."/>
            <person name="Awai K."/>
            <person name="Shimojima M."/>
            <person name="Masuda S."/>
            <person name="Iwai M."/>
            <person name="Nobusawa T."/>
            <person name="Narise T."/>
            <person name="Kondo S."/>
            <person name="Saito H."/>
            <person name="Sato R."/>
            <person name="Murakawa M."/>
            <person name="Ihara Y."/>
            <person name="Oshima-Yamada Y."/>
            <person name="Ohtaka K."/>
            <person name="Satoh M."/>
            <person name="Sonobe K."/>
            <person name="Ishii M."/>
            <person name="Ohtani R."/>
            <person name="Kanamori-Sato M."/>
            <person name="Honoki R."/>
            <person name="Miyazaki D."/>
            <person name="Mochizuki H."/>
            <person name="Umetsu J."/>
            <person name="Higashi K."/>
            <person name="Shibata D."/>
            <person name="Kamiya Y."/>
            <person name="Sato N."/>
            <person name="Nakamura Y."/>
            <person name="Tabata S."/>
            <person name="Ida S."/>
            <person name="Kurokawa K."/>
            <person name="Ohta H."/>
        </authorList>
    </citation>
    <scope>NUCLEOTIDE SEQUENCE [LARGE SCALE GENOMIC DNA]</scope>
    <source>
        <strain evidence="3 4">NIES-2285</strain>
    </source>
</reference>
<dbReference type="OMA" id="RCVKIAV"/>
<dbReference type="PANTHER" id="PTHR36336:SF1">
    <property type="entry name" value="OS09G0560400 PROTEIN"/>
    <property type="match status" value="1"/>
</dbReference>
<dbReference type="Gene3D" id="3.30.720.220">
    <property type="match status" value="1"/>
</dbReference>
<accession>A0A1Y1IIF8</accession>
<keyword evidence="4" id="KW-1185">Reference proteome</keyword>
<keyword evidence="2" id="KW-0812">Transmembrane</keyword>
<feature type="compositionally biased region" description="Basic and acidic residues" evidence="1">
    <location>
        <begin position="100"/>
        <end position="111"/>
    </location>
</feature>
<dbReference type="EMBL" id="DF237383">
    <property type="protein sequence ID" value="GAQ88506.1"/>
    <property type="molecule type" value="Genomic_DNA"/>
</dbReference>
<keyword evidence="2" id="KW-0472">Membrane</keyword>
<evidence type="ECO:0000256" key="2">
    <source>
        <dbReference type="SAM" id="Phobius"/>
    </source>
</evidence>
<feature type="compositionally biased region" description="Acidic residues" evidence="1">
    <location>
        <begin position="87"/>
        <end position="99"/>
    </location>
</feature>
<proteinExistence type="predicted"/>
<dbReference type="Proteomes" id="UP000054558">
    <property type="component" value="Unassembled WGS sequence"/>
</dbReference>
<evidence type="ECO:0000313" key="3">
    <source>
        <dbReference type="EMBL" id="GAQ88506.1"/>
    </source>
</evidence>
<dbReference type="OrthoDB" id="2019675at2759"/>
<name>A0A1Y1IIF8_KLENI</name>
<feature type="region of interest" description="Disordered" evidence="1">
    <location>
        <begin position="71"/>
        <end position="117"/>
    </location>
</feature>
<feature type="transmembrane region" description="Helical" evidence="2">
    <location>
        <begin position="139"/>
        <end position="161"/>
    </location>
</feature>
<organism evidence="3 4">
    <name type="scientific">Klebsormidium nitens</name>
    <name type="common">Green alga</name>
    <name type="synonym">Ulothrix nitens</name>
    <dbReference type="NCBI Taxonomy" id="105231"/>
    <lineage>
        <taxon>Eukaryota</taxon>
        <taxon>Viridiplantae</taxon>
        <taxon>Streptophyta</taxon>
        <taxon>Klebsormidiophyceae</taxon>
        <taxon>Klebsormidiales</taxon>
        <taxon>Klebsormidiaceae</taxon>
        <taxon>Klebsormidium</taxon>
    </lineage>
</organism>
<evidence type="ECO:0000313" key="4">
    <source>
        <dbReference type="Proteomes" id="UP000054558"/>
    </source>
</evidence>
<dbReference type="AlphaFoldDB" id="A0A1Y1IIF8"/>
<evidence type="ECO:0000256" key="1">
    <source>
        <dbReference type="SAM" id="MobiDB-lite"/>
    </source>
</evidence>
<keyword evidence="2" id="KW-1133">Transmembrane helix</keyword>
<gene>
    <name evidence="3" type="ORF">KFL_004340130</name>
</gene>
<protein>
    <submittedName>
        <fullName evidence="3">Uncharacterized protein</fullName>
    </submittedName>
</protein>
<dbReference type="PANTHER" id="PTHR36336">
    <property type="entry name" value="OS09G0560400 PROTEIN"/>
    <property type="match status" value="1"/>
</dbReference>
<sequence>MLLCCTAAEGASSQRSFVFRRTLAAGSIGTESLSGSGDCRVVGPCLPCTATEKATVAVCDESGYRQAVECPPAPKVNLTDPRRLGDDSSEQQNSEESDGMEDRGSRGEGASKKLLQIGGGDGVTSTLQACWPEGQNEGLTVLGFETIVALVLTVAAPVMVYRRRKAGSNASTQGMQRIPSNNRF</sequence>